<keyword evidence="4" id="KW-0539">Nucleus</keyword>
<evidence type="ECO:0000313" key="8">
    <source>
        <dbReference type="Proteomes" id="UP001345013"/>
    </source>
</evidence>
<keyword evidence="2" id="KW-0238">DNA-binding</keyword>
<dbReference type="CDD" id="cd00067">
    <property type="entry name" value="GAL4"/>
    <property type="match status" value="1"/>
</dbReference>
<proteinExistence type="predicted"/>
<keyword evidence="8" id="KW-1185">Reference proteome</keyword>
<evidence type="ECO:0000313" key="7">
    <source>
        <dbReference type="EMBL" id="KAK5089745.1"/>
    </source>
</evidence>
<dbReference type="PROSITE" id="PS50048">
    <property type="entry name" value="ZN2_CY6_FUNGAL_2"/>
    <property type="match status" value="1"/>
</dbReference>
<dbReference type="InterPro" id="IPR036864">
    <property type="entry name" value="Zn2-C6_fun-type_DNA-bd_sf"/>
</dbReference>
<dbReference type="InterPro" id="IPR053187">
    <property type="entry name" value="Notoamide_regulator"/>
</dbReference>
<dbReference type="PROSITE" id="PS00463">
    <property type="entry name" value="ZN2_CY6_FUNGAL_1"/>
    <property type="match status" value="1"/>
</dbReference>
<organism evidence="7 8">
    <name type="scientific">Lithohypha guttulata</name>
    <dbReference type="NCBI Taxonomy" id="1690604"/>
    <lineage>
        <taxon>Eukaryota</taxon>
        <taxon>Fungi</taxon>
        <taxon>Dikarya</taxon>
        <taxon>Ascomycota</taxon>
        <taxon>Pezizomycotina</taxon>
        <taxon>Eurotiomycetes</taxon>
        <taxon>Chaetothyriomycetidae</taxon>
        <taxon>Chaetothyriales</taxon>
        <taxon>Trichomeriaceae</taxon>
        <taxon>Lithohypha</taxon>
    </lineage>
</organism>
<evidence type="ECO:0000259" key="6">
    <source>
        <dbReference type="PROSITE" id="PS50048"/>
    </source>
</evidence>
<dbReference type="EMBL" id="JAVRRG010000071">
    <property type="protein sequence ID" value="KAK5089745.1"/>
    <property type="molecule type" value="Genomic_DNA"/>
</dbReference>
<evidence type="ECO:0000256" key="5">
    <source>
        <dbReference type="SAM" id="MobiDB-lite"/>
    </source>
</evidence>
<protein>
    <recommendedName>
        <fullName evidence="6">Zn(2)-C6 fungal-type domain-containing protein</fullName>
    </recommendedName>
</protein>
<dbReference type="PANTHER" id="PTHR47256">
    <property type="entry name" value="ZN(II)2CYS6 TRANSCRIPTION FACTOR (EUROFUNG)-RELATED"/>
    <property type="match status" value="1"/>
</dbReference>
<comment type="caution">
    <text evidence="7">The sequence shown here is derived from an EMBL/GenBank/DDBJ whole genome shotgun (WGS) entry which is preliminary data.</text>
</comment>
<dbReference type="Gene3D" id="4.10.240.10">
    <property type="entry name" value="Zn(2)-C6 fungal-type DNA-binding domain"/>
    <property type="match status" value="1"/>
</dbReference>
<dbReference type="PANTHER" id="PTHR47256:SF1">
    <property type="entry name" value="ZN(II)2CYS6 TRANSCRIPTION FACTOR (EUROFUNG)"/>
    <property type="match status" value="1"/>
</dbReference>
<feature type="region of interest" description="Disordered" evidence="5">
    <location>
        <begin position="1"/>
        <end position="33"/>
    </location>
</feature>
<evidence type="ECO:0000256" key="2">
    <source>
        <dbReference type="ARBA" id="ARBA00023125"/>
    </source>
</evidence>
<evidence type="ECO:0000256" key="4">
    <source>
        <dbReference type="ARBA" id="ARBA00023242"/>
    </source>
</evidence>
<dbReference type="SMART" id="SM00066">
    <property type="entry name" value="GAL4"/>
    <property type="match status" value="1"/>
</dbReference>
<feature type="compositionally biased region" description="Polar residues" evidence="5">
    <location>
        <begin position="19"/>
        <end position="33"/>
    </location>
</feature>
<keyword evidence="1" id="KW-0805">Transcription regulation</keyword>
<evidence type="ECO:0000256" key="1">
    <source>
        <dbReference type="ARBA" id="ARBA00023015"/>
    </source>
</evidence>
<dbReference type="Proteomes" id="UP001345013">
    <property type="component" value="Unassembled WGS sequence"/>
</dbReference>
<dbReference type="InterPro" id="IPR001138">
    <property type="entry name" value="Zn2Cys6_DnaBD"/>
</dbReference>
<gene>
    <name evidence="7" type="ORF">LTR24_005906</name>
</gene>
<feature type="compositionally biased region" description="Polar residues" evidence="5">
    <location>
        <begin position="194"/>
        <end position="210"/>
    </location>
</feature>
<accession>A0ABR0K7N0</accession>
<feature type="region of interest" description="Disordered" evidence="5">
    <location>
        <begin position="349"/>
        <end position="381"/>
    </location>
</feature>
<dbReference type="Pfam" id="PF00172">
    <property type="entry name" value="Zn_clus"/>
    <property type="match status" value="1"/>
</dbReference>
<dbReference type="SUPFAM" id="SSF57701">
    <property type="entry name" value="Zn2/Cys6 DNA-binding domain"/>
    <property type="match status" value="1"/>
</dbReference>
<feature type="domain" description="Zn(2)-C6 fungal-type" evidence="6">
    <location>
        <begin position="38"/>
        <end position="68"/>
    </location>
</feature>
<sequence>MSQSQQGRRKNAFTDGMPASSSGTAASPDAQSRRVSNACQGCKRRKAKCSGQPAPCERCLKLNSFCHFDEKLDTRRKSAWTASEILERQQYILHAVLHALRCNDDKDLYELLKVLRRNDSPQELAQCLLQQIESLQERQIIAKTDIDIHDVLSLAVEGLSQGQGGRKSHGLGTLSAPGSSSMPDGLSEMDSEQQTDGQMSDGYPQSTPRCDTNLAPGAVAPGPNLVENLEVMSQFSFDPPPMFYQPSFFHQPTRPFTHGTPTLSPVGSDAASSVGFGSTSVSSDMPQATYSAGGPSMSGLSRLAAAQHFHSLPTNPMLDGHMTSGGGVSGAPGYNTGAWATSPQLLDGFSRPWLQEPESQPGRRHPNVDGEGMAGVSRRKR</sequence>
<evidence type="ECO:0000256" key="3">
    <source>
        <dbReference type="ARBA" id="ARBA00023163"/>
    </source>
</evidence>
<keyword evidence="3" id="KW-0804">Transcription</keyword>
<feature type="region of interest" description="Disordered" evidence="5">
    <location>
        <begin position="161"/>
        <end position="214"/>
    </location>
</feature>
<reference evidence="7 8" key="1">
    <citation type="submission" date="2023-08" db="EMBL/GenBank/DDBJ databases">
        <title>Black Yeasts Isolated from many extreme environments.</title>
        <authorList>
            <person name="Coleine C."/>
            <person name="Stajich J.E."/>
            <person name="Selbmann L."/>
        </authorList>
    </citation>
    <scope>NUCLEOTIDE SEQUENCE [LARGE SCALE GENOMIC DNA]</scope>
    <source>
        <strain evidence="7 8">CCFEE 5885</strain>
    </source>
</reference>
<name>A0ABR0K7N0_9EURO</name>